<proteinExistence type="predicted"/>
<dbReference type="GO" id="GO:0030008">
    <property type="term" value="C:TRAPP complex"/>
    <property type="evidence" value="ECO:0007669"/>
    <property type="project" value="TreeGrafter"/>
</dbReference>
<name>A0A0N4T2B5_BRUPA</name>
<accession>A0A0N4T2B5</accession>
<dbReference type="Proteomes" id="UP000278627">
    <property type="component" value="Unassembled WGS sequence"/>
</dbReference>
<organism evidence="3">
    <name type="scientific">Brugia pahangi</name>
    <name type="common">Filarial nematode worm</name>
    <dbReference type="NCBI Taxonomy" id="6280"/>
    <lineage>
        <taxon>Eukaryota</taxon>
        <taxon>Metazoa</taxon>
        <taxon>Ecdysozoa</taxon>
        <taxon>Nematoda</taxon>
        <taxon>Chromadorea</taxon>
        <taxon>Rhabditida</taxon>
        <taxon>Spirurina</taxon>
        <taxon>Spiruromorpha</taxon>
        <taxon>Filarioidea</taxon>
        <taxon>Onchocercidae</taxon>
        <taxon>Brugia</taxon>
    </lineage>
</organism>
<dbReference type="STRING" id="6280.A0A0N4T2B5"/>
<reference evidence="3" key="1">
    <citation type="submission" date="2017-02" db="UniProtKB">
        <authorList>
            <consortium name="WormBaseParasite"/>
        </authorList>
    </citation>
    <scope>IDENTIFICATION</scope>
</reference>
<gene>
    <name evidence="1" type="ORF">BPAG_LOCUS2312</name>
</gene>
<dbReference type="PANTHER" id="PTHR21581:SF6">
    <property type="entry name" value="TRAFFICKING PROTEIN PARTICLE COMPLEX SUBUNIT 12"/>
    <property type="match status" value="1"/>
</dbReference>
<evidence type="ECO:0000313" key="1">
    <source>
        <dbReference type="EMBL" id="VDN83498.1"/>
    </source>
</evidence>
<dbReference type="PANTHER" id="PTHR21581">
    <property type="entry name" value="D-ALANYL-D-ALANINE CARBOXYPEPTIDASE"/>
    <property type="match status" value="1"/>
</dbReference>
<dbReference type="WBParaSite" id="BPAG_0000234201-mRNA-1">
    <property type="protein sequence ID" value="BPAG_0000234201-mRNA-1"/>
    <property type="gene ID" value="BPAG_0000234201"/>
</dbReference>
<sequence>MEKVSDGSMQEWPDSDRLKEALSLAKFDICYTMPGLKTNVTLPDLMASTLEQKLNKTVIRPSVSKDLDGVHLLIADGHLRAAVNLTAELLTEINQGFGMAGQPSNNTEYSFKVWACRLQLLMALKLYTLLNDELIPFEELDAPDLFYQYYPNLYPKSPKGSGIENTSYFCMGETISNFWRQLFVFGRLKRFGLYSVLGSLVLFSMRLVHAEALLFTSNPWATLERIDKLEKNVNRVLDNSGNKGEYFFKIWKDRLLAVQKMRARSLFFLKEYSTSMILYNRLSKAGGLNSEQRIALKLMLMRMAMSIGDQKNLEHYSNEIVSSGCDDQILHRCLKYMFYGNYNEAYETLQKCMNSLASPELCNNMAICLLYKGQIFDAMEMLKSLPGDPNEPVAINFSTIAELSTSNLVREDLAIFAQKFDRFPDMFDPVTLKLIAS</sequence>
<reference evidence="1 2" key="2">
    <citation type="submission" date="2018-11" db="EMBL/GenBank/DDBJ databases">
        <authorList>
            <consortium name="Pathogen Informatics"/>
        </authorList>
    </citation>
    <scope>NUCLEOTIDE SEQUENCE [LARGE SCALE GENOMIC DNA]</scope>
</reference>
<dbReference type="SUPFAM" id="SSF48452">
    <property type="entry name" value="TPR-like"/>
    <property type="match status" value="1"/>
</dbReference>
<dbReference type="EMBL" id="UZAD01000312">
    <property type="protein sequence ID" value="VDN83498.1"/>
    <property type="molecule type" value="Genomic_DNA"/>
</dbReference>
<dbReference type="GO" id="GO:0005794">
    <property type="term" value="C:Golgi apparatus"/>
    <property type="evidence" value="ECO:0007669"/>
    <property type="project" value="TreeGrafter"/>
</dbReference>
<evidence type="ECO:0000313" key="3">
    <source>
        <dbReference type="WBParaSite" id="BPAG_0000234201-mRNA-1"/>
    </source>
</evidence>
<dbReference type="InterPro" id="IPR011990">
    <property type="entry name" value="TPR-like_helical_dom_sf"/>
</dbReference>
<protein>
    <submittedName>
        <fullName evidence="3">TPR_REGION domain-containing protein</fullName>
    </submittedName>
</protein>
<evidence type="ECO:0000313" key="2">
    <source>
        <dbReference type="Proteomes" id="UP000278627"/>
    </source>
</evidence>
<keyword evidence="2" id="KW-1185">Reference proteome</keyword>
<dbReference type="AlphaFoldDB" id="A0A0N4T2B5"/>